<dbReference type="EMBL" id="AFNU02000002">
    <property type="protein sequence ID" value="ERJ13126.1"/>
    <property type="molecule type" value="Genomic_DNA"/>
</dbReference>
<dbReference type="AlphaFoldDB" id="U2EEK4"/>
<gene>
    <name evidence="1" type="ORF">HLPCO_000745</name>
</gene>
<sequence>MDKKGIFKILANGKERIMHYTTEDEKIRALSLNDTDLIHDIEDDETVMVTFGMKGTEQVPATITIDKNIDSVKSLFNKMLEEKNTYFKELNDNLIVLEINLK</sequence>
<comment type="caution">
    <text evidence="1">The sequence shown here is derived from an EMBL/GenBank/DDBJ whole genome shotgun (WGS) entry which is preliminary data.</text>
</comment>
<proteinExistence type="predicted"/>
<accession>U2EEK4</accession>
<dbReference type="Proteomes" id="UP000005707">
    <property type="component" value="Unassembled WGS sequence"/>
</dbReference>
<protein>
    <submittedName>
        <fullName evidence="1">Uncharacterized protein</fullName>
    </submittedName>
</protein>
<dbReference type="InParanoid" id="U2EEK4"/>
<keyword evidence="2" id="KW-1185">Reference proteome</keyword>
<reference evidence="1 2" key="1">
    <citation type="journal article" date="2011" name="J. Bacteriol.">
        <title>Genome sequence of Haloplasma contractile, an unusual contractile bacterium from a deep-sea anoxic brine lake.</title>
        <authorList>
            <person name="Antunes A."/>
            <person name="Alam I."/>
            <person name="El Dorry H."/>
            <person name="Siam R."/>
            <person name="Robertson A."/>
            <person name="Bajic V.B."/>
            <person name="Stingl U."/>
        </authorList>
    </citation>
    <scope>NUCLEOTIDE SEQUENCE [LARGE SCALE GENOMIC DNA]</scope>
    <source>
        <strain evidence="1 2">SSD-17B</strain>
    </source>
</reference>
<evidence type="ECO:0000313" key="2">
    <source>
        <dbReference type="Proteomes" id="UP000005707"/>
    </source>
</evidence>
<dbReference type="OrthoDB" id="411365at2"/>
<reference evidence="1 2" key="2">
    <citation type="journal article" date="2013" name="PLoS ONE">
        <title>INDIGO - INtegrated Data Warehouse of MIcrobial GenOmes with Examples from the Red Sea Extremophiles.</title>
        <authorList>
            <person name="Alam I."/>
            <person name="Antunes A."/>
            <person name="Kamau A.A."/>
            <person name="Ba Alawi W."/>
            <person name="Kalkatawi M."/>
            <person name="Stingl U."/>
            <person name="Bajic V.B."/>
        </authorList>
    </citation>
    <scope>NUCLEOTIDE SEQUENCE [LARGE SCALE GENOMIC DNA]</scope>
    <source>
        <strain evidence="1 2">SSD-17B</strain>
    </source>
</reference>
<name>U2EEK4_9MOLU</name>
<dbReference type="RefSeq" id="WP_008826863.1">
    <property type="nucleotide sequence ID" value="NZ_AFNU02000002.1"/>
</dbReference>
<evidence type="ECO:0000313" key="1">
    <source>
        <dbReference type="EMBL" id="ERJ13126.1"/>
    </source>
</evidence>
<organism evidence="1 2">
    <name type="scientific">Haloplasma contractile SSD-17B</name>
    <dbReference type="NCBI Taxonomy" id="1033810"/>
    <lineage>
        <taxon>Bacteria</taxon>
        <taxon>Bacillati</taxon>
        <taxon>Mycoplasmatota</taxon>
        <taxon>Mollicutes</taxon>
        <taxon>Haloplasmatales</taxon>
        <taxon>Haloplasmataceae</taxon>
        <taxon>Haloplasma</taxon>
    </lineage>
</organism>